<comment type="similarity">
    <text evidence="1">Belongs to the peptidase S33 family.</text>
</comment>
<dbReference type="SUPFAM" id="SSF53474">
    <property type="entry name" value="alpha/beta-Hydrolases"/>
    <property type="match status" value="1"/>
</dbReference>
<dbReference type="GO" id="GO:0016787">
    <property type="term" value="F:hydrolase activity"/>
    <property type="evidence" value="ECO:0007669"/>
    <property type="project" value="UniProtKB-KW"/>
</dbReference>
<dbReference type="EMBL" id="JAAXOM010000006">
    <property type="protein sequence ID" value="NKX90049.1"/>
    <property type="molecule type" value="Genomic_DNA"/>
</dbReference>
<evidence type="ECO:0000313" key="6">
    <source>
        <dbReference type="Proteomes" id="UP000572007"/>
    </source>
</evidence>
<dbReference type="Pfam" id="PF00561">
    <property type="entry name" value="Abhydrolase_1"/>
    <property type="match status" value="1"/>
</dbReference>
<protein>
    <submittedName>
        <fullName evidence="5">Alpha/beta hydrolase</fullName>
    </submittedName>
</protein>
<dbReference type="PANTHER" id="PTHR43248:SF29">
    <property type="entry name" value="TRIPEPTIDYL AMINOPEPTIDASE"/>
    <property type="match status" value="1"/>
</dbReference>
<dbReference type="RefSeq" id="WP_084457404.1">
    <property type="nucleotide sequence ID" value="NZ_JAAXOM010000006.1"/>
</dbReference>
<dbReference type="InterPro" id="IPR000073">
    <property type="entry name" value="AB_hydrolase_1"/>
</dbReference>
<evidence type="ECO:0000256" key="1">
    <source>
        <dbReference type="ARBA" id="ARBA00010088"/>
    </source>
</evidence>
<accession>A0A846W9F9</accession>
<evidence type="ECO:0000259" key="4">
    <source>
        <dbReference type="Pfam" id="PF00561"/>
    </source>
</evidence>
<proteinExistence type="inferred from homology"/>
<name>A0A846W9F9_9NOCA</name>
<sequence>MASPFGCVVLRRPARKGWPTVQRGRLVVVLGAICALVATGCGTGSDSATPPTPLPPSPPGLNDFYEQRIDWGSCEEFGSPEERLPPSTQCARVTVPIDYARPDGPTAQIALSRIPARGDKIGSLLMNPGGPGVSGLSMVTVGHRTELAERFDRIGFDPRGVGSSLPAIVCLTPPEADAERAEPPTDNTPAGIAEAEAENREYAGRCAERSGLDLLGHVGTREVVQDMDVLRSALGDAKLTYLGYSYGTRLGAAYAEKYPQNVRAMVLDGAVDSSQEPVQESLRQAAGFQGVFDAYAADCAKSADCPLGTDPAGAVARFRQLVDPLQAAPARTEDPRGLSYNDAITGVQQALYSDEMWPLLTRGLTELQGGTGDTLLQLADLYDGRRSDGTYANTQDAFNAIRCVDDPRITDPAVVARQDAEYRRAAPFLDDGKGTGAAPLELCATWPVPNTSEPHRISAPGVAKIVVVSTTEDPATPYQAGVDLAEQLGAALVTFRGNRHTAALVAGDRCLDDAVIAYLTELATPAPGLTCGG</sequence>
<reference evidence="5 6" key="1">
    <citation type="submission" date="2020-04" db="EMBL/GenBank/DDBJ databases">
        <title>MicrobeNet Type strains.</title>
        <authorList>
            <person name="Nicholson A.C."/>
        </authorList>
    </citation>
    <scope>NUCLEOTIDE SEQUENCE [LARGE SCALE GENOMIC DNA]</scope>
    <source>
        <strain evidence="5 6">DSM 44960</strain>
    </source>
</reference>
<keyword evidence="6" id="KW-1185">Reference proteome</keyword>
<dbReference type="InterPro" id="IPR051601">
    <property type="entry name" value="Serine_prot/Carboxylest_S33"/>
</dbReference>
<dbReference type="InterPro" id="IPR029058">
    <property type="entry name" value="AB_hydrolase_fold"/>
</dbReference>
<comment type="caution">
    <text evidence="5">The sequence shown here is derived from an EMBL/GenBank/DDBJ whole genome shotgun (WGS) entry which is preliminary data.</text>
</comment>
<evidence type="ECO:0000256" key="2">
    <source>
        <dbReference type="ARBA" id="ARBA00022729"/>
    </source>
</evidence>
<organism evidence="5 6">
    <name type="scientific">Nocardia coubleae</name>
    <dbReference type="NCBI Taxonomy" id="356147"/>
    <lineage>
        <taxon>Bacteria</taxon>
        <taxon>Bacillati</taxon>
        <taxon>Actinomycetota</taxon>
        <taxon>Actinomycetes</taxon>
        <taxon>Mycobacteriales</taxon>
        <taxon>Nocardiaceae</taxon>
        <taxon>Nocardia</taxon>
    </lineage>
</organism>
<dbReference type="PANTHER" id="PTHR43248">
    <property type="entry name" value="2-SUCCINYL-6-HYDROXY-2,4-CYCLOHEXADIENE-1-CARBOXYLATE SYNTHASE"/>
    <property type="match status" value="1"/>
</dbReference>
<evidence type="ECO:0000256" key="3">
    <source>
        <dbReference type="ARBA" id="ARBA00022801"/>
    </source>
</evidence>
<keyword evidence="3 5" id="KW-0378">Hydrolase</keyword>
<keyword evidence="2" id="KW-0732">Signal</keyword>
<dbReference type="Proteomes" id="UP000572007">
    <property type="component" value="Unassembled WGS sequence"/>
</dbReference>
<dbReference type="AlphaFoldDB" id="A0A846W9F9"/>
<evidence type="ECO:0000313" key="5">
    <source>
        <dbReference type="EMBL" id="NKX90049.1"/>
    </source>
</evidence>
<dbReference type="Gene3D" id="3.40.50.1820">
    <property type="entry name" value="alpha/beta hydrolase"/>
    <property type="match status" value="1"/>
</dbReference>
<feature type="domain" description="AB hydrolase-1" evidence="4">
    <location>
        <begin position="124"/>
        <end position="502"/>
    </location>
</feature>
<gene>
    <name evidence="5" type="ORF">HGA10_22415</name>
</gene>